<proteinExistence type="predicted"/>
<evidence type="ECO:0000313" key="3">
    <source>
        <dbReference type="Proteomes" id="UP001143330"/>
    </source>
</evidence>
<dbReference type="AlphaFoldDB" id="A0A9W6NA88"/>
<name>A0A9W6NA88_9HYPH</name>
<comment type="caution">
    <text evidence="2">The sequence shown here is derived from an EMBL/GenBank/DDBJ whole genome shotgun (WGS) entry which is preliminary data.</text>
</comment>
<accession>A0A9W6NA88</accession>
<evidence type="ECO:0000313" key="2">
    <source>
        <dbReference type="EMBL" id="GLK83335.1"/>
    </source>
</evidence>
<protein>
    <submittedName>
        <fullName evidence="2">Uncharacterized protein</fullName>
    </submittedName>
</protein>
<reference evidence="2" key="1">
    <citation type="journal article" date="2014" name="Int. J. Syst. Evol. Microbiol.">
        <title>Complete genome sequence of Corynebacterium casei LMG S-19264T (=DSM 44701T), isolated from a smear-ripened cheese.</title>
        <authorList>
            <consortium name="US DOE Joint Genome Institute (JGI-PGF)"/>
            <person name="Walter F."/>
            <person name="Albersmeier A."/>
            <person name="Kalinowski J."/>
            <person name="Ruckert C."/>
        </authorList>
    </citation>
    <scope>NUCLEOTIDE SEQUENCE</scope>
    <source>
        <strain evidence="2">VKM B-2789</strain>
    </source>
</reference>
<keyword evidence="3" id="KW-1185">Reference proteome</keyword>
<organism evidence="2 3">
    <name type="scientific">Ancylobacter defluvii</name>
    <dbReference type="NCBI Taxonomy" id="1282440"/>
    <lineage>
        <taxon>Bacteria</taxon>
        <taxon>Pseudomonadati</taxon>
        <taxon>Pseudomonadota</taxon>
        <taxon>Alphaproteobacteria</taxon>
        <taxon>Hyphomicrobiales</taxon>
        <taxon>Xanthobacteraceae</taxon>
        <taxon>Ancylobacter</taxon>
    </lineage>
</organism>
<sequence length="107" mass="11591">MGHHGAAAAGLSRDTARHDNLPLGKRQPPIEAAALNTCIRRASEATATAGGATEKRMDAALRRAAATPGRNPRKGRRLLKKQACLTFRICIAFFQVSDRCRKTGVRR</sequence>
<feature type="region of interest" description="Disordered" evidence="1">
    <location>
        <begin position="1"/>
        <end position="27"/>
    </location>
</feature>
<evidence type="ECO:0000256" key="1">
    <source>
        <dbReference type="SAM" id="MobiDB-lite"/>
    </source>
</evidence>
<dbReference type="Proteomes" id="UP001143330">
    <property type="component" value="Unassembled WGS sequence"/>
</dbReference>
<dbReference type="EMBL" id="BSFM01000006">
    <property type="protein sequence ID" value="GLK83335.1"/>
    <property type="molecule type" value="Genomic_DNA"/>
</dbReference>
<reference evidence="2" key="2">
    <citation type="submission" date="2023-01" db="EMBL/GenBank/DDBJ databases">
        <authorList>
            <person name="Sun Q."/>
            <person name="Evtushenko L."/>
        </authorList>
    </citation>
    <scope>NUCLEOTIDE SEQUENCE</scope>
    <source>
        <strain evidence="2">VKM B-2789</strain>
    </source>
</reference>
<gene>
    <name evidence="2" type="ORF">GCM10017653_14040</name>
</gene>